<reference evidence="7 8" key="1">
    <citation type="submission" date="2019-08" db="EMBL/GenBank/DDBJ databases">
        <title>Draft genome analysis of Rheinheimera tangshanensis isolated from the roots of fresh rice plants (Oryza sativa).</title>
        <authorList>
            <person name="Yu Q."/>
            <person name="Qi Y."/>
            <person name="Zhang H."/>
            <person name="Pu J."/>
        </authorList>
    </citation>
    <scope>NUCLEOTIDE SEQUENCE [LARGE SCALE GENOMIC DNA]</scope>
    <source>
        <strain evidence="7 8">JA3-B52</strain>
    </source>
</reference>
<dbReference type="OrthoDB" id="9775455at2"/>
<comment type="caution">
    <text evidence="7">The sequence shown here is derived from an EMBL/GenBank/DDBJ whole genome shotgun (WGS) entry which is preliminary data.</text>
</comment>
<feature type="compositionally biased region" description="Low complexity" evidence="4">
    <location>
        <begin position="173"/>
        <end position="214"/>
    </location>
</feature>
<keyword evidence="5" id="KW-0732">Signal</keyword>
<dbReference type="AlphaFoldDB" id="A0A5C8LZM6"/>
<feature type="signal peptide" evidence="5">
    <location>
        <begin position="1"/>
        <end position="19"/>
    </location>
</feature>
<dbReference type="Proteomes" id="UP000321814">
    <property type="component" value="Unassembled WGS sequence"/>
</dbReference>
<feature type="chain" id="PRO_5022676606" evidence="5">
    <location>
        <begin position="20"/>
        <end position="565"/>
    </location>
</feature>
<protein>
    <submittedName>
        <fullName evidence="7">Pilus (MSHA type) biogenesis protein MshL</fullName>
    </submittedName>
</protein>
<evidence type="ECO:0000313" key="8">
    <source>
        <dbReference type="Proteomes" id="UP000321814"/>
    </source>
</evidence>
<dbReference type="InterPro" id="IPR050810">
    <property type="entry name" value="Bact_Secretion_Sys_Channel"/>
</dbReference>
<dbReference type="PANTHER" id="PTHR30332:SF17">
    <property type="entry name" value="TYPE IV PILIATION SYSTEM PROTEIN DR_0774-RELATED"/>
    <property type="match status" value="1"/>
</dbReference>
<dbReference type="Pfam" id="PF00263">
    <property type="entry name" value="Secretin"/>
    <property type="match status" value="1"/>
</dbReference>
<dbReference type="Pfam" id="PF07655">
    <property type="entry name" value="Secretin_N_2"/>
    <property type="match status" value="1"/>
</dbReference>
<dbReference type="GO" id="GO:0015627">
    <property type="term" value="C:type II protein secretion system complex"/>
    <property type="evidence" value="ECO:0007669"/>
    <property type="project" value="TreeGrafter"/>
</dbReference>
<keyword evidence="1" id="KW-0813">Transport</keyword>
<evidence type="ECO:0000256" key="1">
    <source>
        <dbReference type="ARBA" id="ARBA00022448"/>
    </source>
</evidence>
<dbReference type="GO" id="GO:0009306">
    <property type="term" value="P:protein secretion"/>
    <property type="evidence" value="ECO:0007669"/>
    <property type="project" value="InterPro"/>
</dbReference>
<proteinExistence type="predicted"/>
<sequence length="565" mass="59925">MNYFKKNYFTLAFISLSLAACQGLQETKVPQQAQAALTEAQKQPKAAAPVVPDSVTQDLLALATPMQQGQAIQPRFNVAAANVEVADFFTSLVADTDYSVAIHPAVSGQITLDLKQVTLNEAFAVIEQLYGYHIQQVGSIYKVMPGGLRTETIPVNYLLMQRSGSSSISVTAGGISSSQNGNSNGNSNNNQNSYQSNNNQSGNNQNGNNQNGQNGQNGQGNGSSVQSSSETDFWKDLKEAITGVMGSGPDRAVVVSPQAGLVTVRGLPAEIEAVRAYLGQTEASLQRQVILEVKIIEVTLNDDYQQGINWSQIAGSIGSTDINFSNNSFTLGNNITAQIGGLGSIGFEGDDFSGVINLLETQGNAQVLSSPRVTAINNQKAVIKVGSDEYYVTGVSSSSNLADTTGTGTGITRDVPIPELEPFFSGIALDVTPQINVDGDVILHVHPSVSETTELSKSINLGGTSAYTLPSAQTNIRESDTIIKARNGEIVVIGGLMQSTISDSESKVPVLGSVPLLGKLFTSISKVERKKELIILIKPTVSSGSAMQQQLKQSADLIDQWYPKN</sequence>
<name>A0A5C8LZM6_9GAMM</name>
<evidence type="ECO:0000259" key="6">
    <source>
        <dbReference type="SMART" id="SM00965"/>
    </source>
</evidence>
<dbReference type="InterPro" id="IPR011514">
    <property type="entry name" value="Secretin_N_2"/>
</dbReference>
<dbReference type="RefSeq" id="WP_147903508.1">
    <property type="nucleotide sequence ID" value="NZ_BAAAGC010000017.1"/>
</dbReference>
<evidence type="ECO:0000256" key="3">
    <source>
        <dbReference type="ARBA" id="ARBA00023237"/>
    </source>
</evidence>
<dbReference type="InterPro" id="IPR001775">
    <property type="entry name" value="GspD/PilQ"/>
</dbReference>
<keyword evidence="2" id="KW-0472">Membrane</keyword>
<dbReference type="GO" id="GO:0009297">
    <property type="term" value="P:pilus assembly"/>
    <property type="evidence" value="ECO:0007669"/>
    <property type="project" value="InterPro"/>
</dbReference>
<organism evidence="7 8">
    <name type="scientific">Rheinheimera tangshanensis</name>
    <dbReference type="NCBI Taxonomy" id="400153"/>
    <lineage>
        <taxon>Bacteria</taxon>
        <taxon>Pseudomonadati</taxon>
        <taxon>Pseudomonadota</taxon>
        <taxon>Gammaproteobacteria</taxon>
        <taxon>Chromatiales</taxon>
        <taxon>Chromatiaceae</taxon>
        <taxon>Rheinheimera</taxon>
    </lineage>
</organism>
<dbReference type="SMART" id="SM00965">
    <property type="entry name" value="STN"/>
    <property type="match status" value="1"/>
</dbReference>
<dbReference type="PRINTS" id="PR00811">
    <property type="entry name" value="BCTERIALGSPD"/>
</dbReference>
<keyword evidence="3" id="KW-0998">Cell outer membrane</keyword>
<dbReference type="EMBL" id="VRLR01000002">
    <property type="protein sequence ID" value="TXK82297.1"/>
    <property type="molecule type" value="Genomic_DNA"/>
</dbReference>
<dbReference type="Gene3D" id="3.30.1370.130">
    <property type="match status" value="1"/>
</dbReference>
<evidence type="ECO:0000256" key="4">
    <source>
        <dbReference type="SAM" id="MobiDB-lite"/>
    </source>
</evidence>
<dbReference type="NCBIfam" id="TIGR02519">
    <property type="entry name" value="pilus_MshL"/>
    <property type="match status" value="1"/>
</dbReference>
<evidence type="ECO:0000256" key="5">
    <source>
        <dbReference type="SAM" id="SignalP"/>
    </source>
</evidence>
<feature type="domain" description="Secretin/TonB short N-terminal" evidence="6">
    <location>
        <begin position="98"/>
        <end position="146"/>
    </location>
</feature>
<feature type="region of interest" description="Disordered" evidence="4">
    <location>
        <begin position="170"/>
        <end position="231"/>
    </location>
</feature>
<keyword evidence="8" id="KW-1185">Reference proteome</keyword>
<evidence type="ECO:0000313" key="7">
    <source>
        <dbReference type="EMBL" id="TXK82297.1"/>
    </source>
</evidence>
<gene>
    <name evidence="7" type="primary">mshL</name>
    <name evidence="7" type="ORF">FU839_05260</name>
</gene>
<dbReference type="PANTHER" id="PTHR30332">
    <property type="entry name" value="PROBABLE GENERAL SECRETION PATHWAY PROTEIN D"/>
    <property type="match status" value="1"/>
</dbReference>
<dbReference type="PROSITE" id="PS51257">
    <property type="entry name" value="PROKAR_LIPOPROTEIN"/>
    <property type="match status" value="1"/>
</dbReference>
<dbReference type="InterPro" id="IPR013358">
    <property type="entry name" value="Pilus_biogenesis_MshL"/>
</dbReference>
<evidence type="ECO:0000256" key="2">
    <source>
        <dbReference type="ARBA" id="ARBA00023136"/>
    </source>
</evidence>
<dbReference type="GO" id="GO:0019867">
    <property type="term" value="C:outer membrane"/>
    <property type="evidence" value="ECO:0007669"/>
    <property type="project" value="InterPro"/>
</dbReference>
<dbReference type="InterPro" id="IPR004846">
    <property type="entry name" value="T2SS/T3SS_dom"/>
</dbReference>
<accession>A0A5C8LZM6</accession>
<dbReference type="InterPro" id="IPR011662">
    <property type="entry name" value="Secretin/TonB_short_N"/>
</dbReference>